<feature type="compositionally biased region" description="Low complexity" evidence="1">
    <location>
        <begin position="47"/>
        <end position="57"/>
    </location>
</feature>
<dbReference type="Proteomes" id="UP001497457">
    <property type="component" value="Chromosome 22rd"/>
</dbReference>
<evidence type="ECO:0000313" key="2">
    <source>
        <dbReference type="EMBL" id="CAL4983598.1"/>
    </source>
</evidence>
<evidence type="ECO:0000313" key="3">
    <source>
        <dbReference type="Proteomes" id="UP001497457"/>
    </source>
</evidence>
<reference evidence="2 3" key="2">
    <citation type="submission" date="2024-10" db="EMBL/GenBank/DDBJ databases">
        <authorList>
            <person name="Ryan C."/>
        </authorList>
    </citation>
    <scope>NUCLEOTIDE SEQUENCE [LARGE SCALE GENOMIC DNA]</scope>
</reference>
<keyword evidence="3" id="KW-1185">Reference proteome</keyword>
<name>A0ABC9ARZ5_9POAL</name>
<evidence type="ECO:0000256" key="1">
    <source>
        <dbReference type="SAM" id="MobiDB-lite"/>
    </source>
</evidence>
<sequence length="134" mass="15459">MASAAAIRRCAARSLRLRLWQPLEQQLCPLERRCMSSSVPTERNKCSSSSDTCSRGSMEQNGHMNEKKEDIYQRLSTKIDKISDGLDEHERFLKLLYFQIQENNKHRGTFDLTPWAMSMSASFFAVALYNYIQG</sequence>
<proteinExistence type="predicted"/>
<accession>A0ABC9ARZ5</accession>
<protein>
    <submittedName>
        <fullName evidence="2">Uncharacterized protein</fullName>
    </submittedName>
</protein>
<dbReference type="AlphaFoldDB" id="A0ABC9ARZ5"/>
<dbReference type="EMBL" id="OZ075132">
    <property type="protein sequence ID" value="CAL4983598.1"/>
    <property type="molecule type" value="Genomic_DNA"/>
</dbReference>
<organism evidence="2 3">
    <name type="scientific">Urochloa decumbens</name>
    <dbReference type="NCBI Taxonomy" id="240449"/>
    <lineage>
        <taxon>Eukaryota</taxon>
        <taxon>Viridiplantae</taxon>
        <taxon>Streptophyta</taxon>
        <taxon>Embryophyta</taxon>
        <taxon>Tracheophyta</taxon>
        <taxon>Spermatophyta</taxon>
        <taxon>Magnoliopsida</taxon>
        <taxon>Liliopsida</taxon>
        <taxon>Poales</taxon>
        <taxon>Poaceae</taxon>
        <taxon>PACMAD clade</taxon>
        <taxon>Panicoideae</taxon>
        <taxon>Panicodae</taxon>
        <taxon>Paniceae</taxon>
        <taxon>Melinidinae</taxon>
        <taxon>Urochloa</taxon>
    </lineage>
</organism>
<feature type="region of interest" description="Disordered" evidence="1">
    <location>
        <begin position="40"/>
        <end position="67"/>
    </location>
</feature>
<reference evidence="3" key="1">
    <citation type="submission" date="2024-06" db="EMBL/GenBank/DDBJ databases">
        <authorList>
            <person name="Ryan C."/>
        </authorList>
    </citation>
    <scope>NUCLEOTIDE SEQUENCE [LARGE SCALE GENOMIC DNA]</scope>
</reference>
<gene>
    <name evidence="2" type="ORF">URODEC1_LOCUS57116</name>
</gene>